<feature type="transmembrane region" description="Helical" evidence="1">
    <location>
        <begin position="115"/>
        <end position="133"/>
    </location>
</feature>
<keyword evidence="1" id="KW-0472">Membrane</keyword>
<accession>A0ABW5GDQ4</accession>
<organism evidence="2 3">
    <name type="scientific">Amycolatopsis samaneae</name>
    <dbReference type="NCBI Taxonomy" id="664691"/>
    <lineage>
        <taxon>Bacteria</taxon>
        <taxon>Bacillati</taxon>
        <taxon>Actinomycetota</taxon>
        <taxon>Actinomycetes</taxon>
        <taxon>Pseudonocardiales</taxon>
        <taxon>Pseudonocardiaceae</taxon>
        <taxon>Amycolatopsis</taxon>
    </lineage>
</organism>
<dbReference type="Proteomes" id="UP001597419">
    <property type="component" value="Unassembled WGS sequence"/>
</dbReference>
<evidence type="ECO:0000256" key="1">
    <source>
        <dbReference type="SAM" id="Phobius"/>
    </source>
</evidence>
<dbReference type="InterPro" id="IPR025461">
    <property type="entry name" value="ABA4-like"/>
</dbReference>
<evidence type="ECO:0000313" key="3">
    <source>
        <dbReference type="Proteomes" id="UP001597419"/>
    </source>
</evidence>
<name>A0ABW5GDQ4_9PSEU</name>
<feature type="transmembrane region" description="Helical" evidence="1">
    <location>
        <begin position="38"/>
        <end position="56"/>
    </location>
</feature>
<evidence type="ECO:0000313" key="2">
    <source>
        <dbReference type="EMBL" id="MFD2459667.1"/>
    </source>
</evidence>
<proteinExistence type="predicted"/>
<comment type="caution">
    <text evidence="2">The sequence shown here is derived from an EMBL/GenBank/DDBJ whole genome shotgun (WGS) entry which is preliminary data.</text>
</comment>
<feature type="transmembrane region" description="Helical" evidence="1">
    <location>
        <begin position="76"/>
        <end position="94"/>
    </location>
</feature>
<protein>
    <submittedName>
        <fullName evidence="2">ABA4-like family protein</fullName>
    </submittedName>
</protein>
<gene>
    <name evidence="2" type="ORF">ACFSYJ_13720</name>
</gene>
<keyword evidence="3" id="KW-1185">Reference proteome</keyword>
<dbReference type="PANTHER" id="PTHR34543">
    <property type="entry name" value="PROTEIN ABA DEFICIENT 4, CHLOROPLASTIC"/>
    <property type="match status" value="1"/>
</dbReference>
<reference evidence="3" key="1">
    <citation type="journal article" date="2019" name="Int. J. Syst. Evol. Microbiol.">
        <title>The Global Catalogue of Microorganisms (GCM) 10K type strain sequencing project: providing services to taxonomists for standard genome sequencing and annotation.</title>
        <authorList>
            <consortium name="The Broad Institute Genomics Platform"/>
            <consortium name="The Broad Institute Genome Sequencing Center for Infectious Disease"/>
            <person name="Wu L."/>
            <person name="Ma J."/>
        </authorList>
    </citation>
    <scope>NUCLEOTIDE SEQUENCE [LARGE SCALE GENOMIC DNA]</scope>
    <source>
        <strain evidence="3">CGMCC 4.7643</strain>
    </source>
</reference>
<sequence length="142" mass="16120">MTASTLFSWTFPLATPFWALMIFLPGWSWTRRIMASPWVPLLPLVCYFALAIPHFGELWRAVSNPDLGVLQGFLSTPHGAALIWAHLIAFDLFIGRWMYLESREHRIHPLVTSPILALTIFLSPFGLVAFLVARSVRIRSLS</sequence>
<dbReference type="PANTHER" id="PTHR34543:SF1">
    <property type="entry name" value="PROTEIN ABA DEFICIENT 4, CHLOROPLASTIC"/>
    <property type="match status" value="1"/>
</dbReference>
<dbReference type="RefSeq" id="WP_345397266.1">
    <property type="nucleotide sequence ID" value="NZ_BAABHG010000008.1"/>
</dbReference>
<keyword evidence="1" id="KW-0812">Transmembrane</keyword>
<keyword evidence="1" id="KW-1133">Transmembrane helix</keyword>
<feature type="transmembrane region" description="Helical" evidence="1">
    <location>
        <begin position="6"/>
        <end position="26"/>
    </location>
</feature>
<dbReference type="Pfam" id="PF14108">
    <property type="entry name" value="ABA4-like"/>
    <property type="match status" value="1"/>
</dbReference>
<dbReference type="EMBL" id="JBHUKU010000006">
    <property type="protein sequence ID" value="MFD2459667.1"/>
    <property type="molecule type" value="Genomic_DNA"/>
</dbReference>